<evidence type="ECO:0000256" key="11">
    <source>
        <dbReference type="ARBA" id="ARBA00023444"/>
    </source>
</evidence>
<evidence type="ECO:0000256" key="5">
    <source>
        <dbReference type="ARBA" id="ARBA00022989"/>
    </source>
</evidence>
<evidence type="ECO:0000256" key="2">
    <source>
        <dbReference type="ARBA" id="ARBA00022475"/>
    </source>
</evidence>
<evidence type="ECO:0000256" key="9">
    <source>
        <dbReference type="ARBA" id="ARBA00023136"/>
    </source>
</evidence>
<dbReference type="GO" id="GO:0016020">
    <property type="term" value="C:membrane"/>
    <property type="evidence" value="ECO:0007669"/>
    <property type="project" value="UniProtKB-SubCell"/>
</dbReference>
<dbReference type="GO" id="GO:0046872">
    <property type="term" value="F:metal ion binding"/>
    <property type="evidence" value="ECO:0007669"/>
    <property type="project" value="UniProtKB-KW"/>
</dbReference>
<feature type="transmembrane region" description="Helical" evidence="12">
    <location>
        <begin position="320"/>
        <end position="337"/>
    </location>
</feature>
<feature type="transmembrane region" description="Helical" evidence="12">
    <location>
        <begin position="287"/>
        <end position="308"/>
    </location>
</feature>
<keyword evidence="9 12" id="KW-0472">Membrane</keyword>
<keyword evidence="8" id="KW-0350">Heme biosynthesis</keyword>
<keyword evidence="2" id="KW-1003">Cell membrane</keyword>
<evidence type="ECO:0000256" key="1">
    <source>
        <dbReference type="ARBA" id="ARBA00004141"/>
    </source>
</evidence>
<evidence type="ECO:0000256" key="7">
    <source>
        <dbReference type="ARBA" id="ARBA00023004"/>
    </source>
</evidence>
<reference evidence="14" key="1">
    <citation type="submission" date="2012-12" db="EMBL/GenBank/DDBJ databases">
        <title>Genome Sequence of Photobacterium leiognathi lrivu.4.1.</title>
        <authorList>
            <person name="Urbanczyk H."/>
            <person name="Ogura Y."/>
            <person name="Hayashi T."/>
            <person name="Dunlap P.V."/>
        </authorList>
    </citation>
    <scope>NUCLEOTIDE SEQUENCE [LARGE SCALE GENOMIC DNA]</scope>
    <source>
        <strain evidence="14">lrivu.4.1</strain>
    </source>
</reference>
<evidence type="ECO:0000256" key="6">
    <source>
        <dbReference type="ARBA" id="ARBA00023002"/>
    </source>
</evidence>
<keyword evidence="6" id="KW-0560">Oxidoreductase</keyword>
<dbReference type="InterPro" id="IPR003780">
    <property type="entry name" value="COX15/CtaA_fam"/>
</dbReference>
<feature type="transmembrane region" description="Helical" evidence="12">
    <location>
        <begin position="12"/>
        <end position="33"/>
    </location>
</feature>
<evidence type="ECO:0000313" key="13">
    <source>
        <dbReference type="EMBL" id="GAD31121.1"/>
    </source>
</evidence>
<feature type="transmembrane region" description="Helical" evidence="12">
    <location>
        <begin position="133"/>
        <end position="155"/>
    </location>
</feature>
<sequence length="357" mass="39192">MHKAQKDKPFYFLVTGAFILSLFVVGLGAYTRLTDAGLGCPDWPGCYGFLSVPQTQAELQTAQAAYPETPIEPIKAWNEMIHRYIAGSLGLLILAIAVMAWCREGRPKLLPSLLLMAVCFQALLGMWTVTMQLMPVVVMGHLLGGFTTVSLLWLLRLRIQPKPLFYHHGFTPNLSLSPKYLISLRTLAIAALLIVIGQIALGGWTAANYAAVVCTQLPICEGDWQGDFQASAFELIQPPHSSYEYGVLDYAQRVSIHVAHRIGAMIASVSVLMLAVLLWLKPPLRCYSLWLIAFLSLQVTLGVINVVASLPLSVAVTHNLVGLLLLIALVTTCYRLVCDCRCSLEMKYFASESSTHG</sequence>
<evidence type="ECO:0000256" key="8">
    <source>
        <dbReference type="ARBA" id="ARBA00023133"/>
    </source>
</evidence>
<keyword evidence="5 12" id="KW-1133">Transmembrane helix</keyword>
<evidence type="ECO:0000256" key="3">
    <source>
        <dbReference type="ARBA" id="ARBA00022692"/>
    </source>
</evidence>
<dbReference type="InterPro" id="IPR050450">
    <property type="entry name" value="COX15/CtaA_HemeA_synthase"/>
</dbReference>
<evidence type="ECO:0000256" key="12">
    <source>
        <dbReference type="SAM" id="Phobius"/>
    </source>
</evidence>
<gene>
    <name evidence="13" type="ORF">PLEI_2778</name>
</gene>
<dbReference type="EMBL" id="DF196819">
    <property type="protein sequence ID" value="GAD31121.1"/>
    <property type="molecule type" value="Genomic_DNA"/>
</dbReference>
<keyword evidence="4" id="KW-0479">Metal-binding</keyword>
<feature type="transmembrane region" description="Helical" evidence="12">
    <location>
        <begin position="109"/>
        <end position="127"/>
    </location>
</feature>
<evidence type="ECO:0000256" key="4">
    <source>
        <dbReference type="ARBA" id="ARBA00022723"/>
    </source>
</evidence>
<evidence type="ECO:0000256" key="10">
    <source>
        <dbReference type="ARBA" id="ARBA00023157"/>
    </source>
</evidence>
<keyword evidence="7" id="KW-0408">Iron</keyword>
<feature type="transmembrane region" description="Helical" evidence="12">
    <location>
        <begin position="187"/>
        <end position="207"/>
    </location>
</feature>
<accession>A0A0U1P8V4</accession>
<dbReference type="Pfam" id="PF02628">
    <property type="entry name" value="COX15-CtaA"/>
    <property type="match status" value="1"/>
</dbReference>
<feature type="transmembrane region" description="Helical" evidence="12">
    <location>
        <begin position="81"/>
        <end position="102"/>
    </location>
</feature>
<dbReference type="AlphaFoldDB" id="A0A0U1P8V4"/>
<organism evidence="13 14">
    <name type="scientific">Photobacterium leiognathi lrivu.4.1</name>
    <dbReference type="NCBI Taxonomy" id="1248232"/>
    <lineage>
        <taxon>Bacteria</taxon>
        <taxon>Pseudomonadati</taxon>
        <taxon>Pseudomonadota</taxon>
        <taxon>Gammaproteobacteria</taxon>
        <taxon>Vibrionales</taxon>
        <taxon>Vibrionaceae</taxon>
        <taxon>Photobacterium</taxon>
    </lineage>
</organism>
<keyword evidence="3 12" id="KW-0812">Transmembrane</keyword>
<dbReference type="Proteomes" id="UP000030675">
    <property type="component" value="Unassembled WGS sequence"/>
</dbReference>
<dbReference type="HOGENOM" id="CLU_041525_0_0_6"/>
<evidence type="ECO:0008006" key="15">
    <source>
        <dbReference type="Google" id="ProtNLM"/>
    </source>
</evidence>
<name>A0A0U1P8V4_PHOLE</name>
<keyword evidence="10" id="KW-1015">Disulfide bond</keyword>
<evidence type="ECO:0000313" key="14">
    <source>
        <dbReference type="Proteomes" id="UP000030675"/>
    </source>
</evidence>
<dbReference type="PANTHER" id="PTHR35457">
    <property type="entry name" value="HEME A SYNTHASE"/>
    <property type="match status" value="1"/>
</dbReference>
<dbReference type="GO" id="GO:0016491">
    <property type="term" value="F:oxidoreductase activity"/>
    <property type="evidence" value="ECO:0007669"/>
    <property type="project" value="UniProtKB-KW"/>
</dbReference>
<comment type="subcellular location">
    <subcellularLocation>
        <location evidence="1">Membrane</location>
        <topology evidence="1">Multi-pass membrane protein</topology>
    </subcellularLocation>
</comment>
<dbReference type="GO" id="GO:0006784">
    <property type="term" value="P:heme A biosynthetic process"/>
    <property type="evidence" value="ECO:0007669"/>
    <property type="project" value="InterPro"/>
</dbReference>
<dbReference type="RefSeq" id="WP_023933871.1">
    <property type="nucleotide sequence ID" value="NZ_DF196819.1"/>
</dbReference>
<comment type="pathway">
    <text evidence="11">Porphyrin-containing compound metabolism.</text>
</comment>
<dbReference type="eggNOG" id="COG1612">
    <property type="taxonomic scope" value="Bacteria"/>
</dbReference>
<protein>
    <recommendedName>
        <fullName evidence="15">Cytochrome oxidase assembly family protein</fullName>
    </recommendedName>
</protein>
<feature type="transmembrane region" description="Helical" evidence="12">
    <location>
        <begin position="258"/>
        <end position="280"/>
    </location>
</feature>
<proteinExistence type="predicted"/>
<dbReference type="PANTHER" id="PTHR35457:SF1">
    <property type="entry name" value="HEME A SYNTHASE"/>
    <property type="match status" value="1"/>
</dbReference>